<dbReference type="GO" id="GO:0036064">
    <property type="term" value="C:ciliary basal body"/>
    <property type="evidence" value="ECO:0007669"/>
    <property type="project" value="UniProtKB-ARBA"/>
</dbReference>
<dbReference type="PANTHER" id="PTHR21502">
    <property type="entry name" value="ZINC FINGER PROTEIN DZIP1"/>
    <property type="match status" value="1"/>
</dbReference>
<dbReference type="GO" id="GO:0005814">
    <property type="term" value="C:centriole"/>
    <property type="evidence" value="ECO:0007669"/>
    <property type="project" value="UniProtKB-SubCell"/>
</dbReference>
<dbReference type="InterPro" id="IPR058883">
    <property type="entry name" value="DZIP1_dom"/>
</dbReference>
<evidence type="ECO:0000256" key="19">
    <source>
        <dbReference type="ARBA" id="ARBA00079993"/>
    </source>
</evidence>
<dbReference type="KEGG" id="pcoo:112860756"/>
<feature type="compositionally biased region" description="Low complexity" evidence="22">
    <location>
        <begin position="82"/>
        <end position="91"/>
    </location>
</feature>
<evidence type="ECO:0000313" key="25">
    <source>
        <dbReference type="RefSeq" id="XP_025779790.1"/>
    </source>
</evidence>
<organism evidence="24 25">
    <name type="scientific">Puma concolor</name>
    <name type="common">Mountain lion</name>
    <name type="synonym">Felis concolor</name>
    <dbReference type="NCBI Taxonomy" id="9696"/>
    <lineage>
        <taxon>Eukaryota</taxon>
        <taxon>Metazoa</taxon>
        <taxon>Chordata</taxon>
        <taxon>Craniata</taxon>
        <taxon>Vertebrata</taxon>
        <taxon>Euteleostomi</taxon>
        <taxon>Mammalia</taxon>
        <taxon>Eutheria</taxon>
        <taxon>Laurasiatheria</taxon>
        <taxon>Carnivora</taxon>
        <taxon>Feliformia</taxon>
        <taxon>Felidae</taxon>
        <taxon>Felinae</taxon>
        <taxon>Puma</taxon>
    </lineage>
</organism>
<feature type="compositionally biased region" description="Low complexity" evidence="22">
    <location>
        <begin position="230"/>
        <end position="243"/>
    </location>
</feature>
<dbReference type="Pfam" id="PF13815">
    <property type="entry name" value="Dzip-like_N"/>
    <property type="match status" value="1"/>
</dbReference>
<evidence type="ECO:0000256" key="13">
    <source>
        <dbReference type="ARBA" id="ARBA00023212"/>
    </source>
</evidence>
<evidence type="ECO:0000256" key="9">
    <source>
        <dbReference type="ARBA" id="ARBA00022794"/>
    </source>
</evidence>
<comment type="similarity">
    <text evidence="4">Belongs to the DZIP C2H2-type zinc-finger protein family.</text>
</comment>
<dbReference type="GO" id="GO:0008270">
    <property type="term" value="F:zinc ion binding"/>
    <property type="evidence" value="ECO:0007669"/>
    <property type="project" value="UniProtKB-KW"/>
</dbReference>
<evidence type="ECO:0000256" key="3">
    <source>
        <dbReference type="ARBA" id="ARBA00004123"/>
    </source>
</evidence>
<dbReference type="PROSITE" id="PS50157">
    <property type="entry name" value="ZINC_FINGER_C2H2_2"/>
    <property type="match status" value="1"/>
</dbReference>
<evidence type="ECO:0000256" key="22">
    <source>
        <dbReference type="SAM" id="MobiDB-lite"/>
    </source>
</evidence>
<keyword evidence="5" id="KW-0217">Developmental protein</keyword>
<evidence type="ECO:0000256" key="15">
    <source>
        <dbReference type="ARBA" id="ARBA00023273"/>
    </source>
</evidence>
<dbReference type="GO" id="GO:0062063">
    <property type="term" value="F:BBSome binding"/>
    <property type="evidence" value="ECO:0007669"/>
    <property type="project" value="UniProtKB-ARBA"/>
</dbReference>
<evidence type="ECO:0000259" key="23">
    <source>
        <dbReference type="PROSITE" id="PS50157"/>
    </source>
</evidence>
<feature type="compositionally biased region" description="Basic and acidic residues" evidence="22">
    <location>
        <begin position="202"/>
        <end position="212"/>
    </location>
</feature>
<feature type="compositionally biased region" description="Basic and acidic residues" evidence="22">
    <location>
        <begin position="1101"/>
        <end position="1118"/>
    </location>
</feature>
<keyword evidence="14" id="KW-0539">Nucleus</keyword>
<feature type="coiled-coil region" evidence="21">
    <location>
        <begin position="793"/>
        <end position="820"/>
    </location>
</feature>
<evidence type="ECO:0000256" key="20">
    <source>
        <dbReference type="PROSITE-ProRule" id="PRU00042"/>
    </source>
</evidence>
<evidence type="ECO:0000256" key="8">
    <source>
        <dbReference type="ARBA" id="ARBA00022771"/>
    </source>
</evidence>
<feature type="compositionally biased region" description="Polar residues" evidence="22">
    <location>
        <begin position="1123"/>
        <end position="1139"/>
    </location>
</feature>
<dbReference type="RefSeq" id="XP_025779790.1">
    <property type="nucleotide sequence ID" value="XM_025924005.1"/>
</dbReference>
<feature type="compositionally biased region" description="Low complexity" evidence="22">
    <location>
        <begin position="153"/>
        <end position="168"/>
    </location>
</feature>
<feature type="compositionally biased region" description="Basic and acidic residues" evidence="22">
    <location>
        <begin position="133"/>
        <end position="148"/>
    </location>
</feature>
<keyword evidence="7" id="KW-0479">Metal-binding</keyword>
<evidence type="ECO:0000256" key="18">
    <source>
        <dbReference type="ARBA" id="ARBA00072553"/>
    </source>
</evidence>
<feature type="region of interest" description="Disordered" evidence="22">
    <location>
        <begin position="281"/>
        <end position="313"/>
    </location>
</feature>
<dbReference type="Proteomes" id="UP000515131">
    <property type="component" value="Unplaced"/>
</dbReference>
<feature type="compositionally biased region" description="Polar residues" evidence="22">
    <location>
        <begin position="30"/>
        <end position="53"/>
    </location>
</feature>
<dbReference type="GO" id="GO:0060271">
    <property type="term" value="P:cilium assembly"/>
    <property type="evidence" value="ECO:0007669"/>
    <property type="project" value="TreeGrafter"/>
</dbReference>
<evidence type="ECO:0000256" key="17">
    <source>
        <dbReference type="ARBA" id="ARBA00066045"/>
    </source>
</evidence>
<protein>
    <recommendedName>
        <fullName evidence="18">Cilium assembly protein DZIP1</fullName>
    </recommendedName>
    <alternativeName>
        <fullName evidence="19">DAZ-interacting zinc finger protein 1</fullName>
    </alternativeName>
</protein>
<evidence type="ECO:0000256" key="11">
    <source>
        <dbReference type="ARBA" id="ARBA00023054"/>
    </source>
</evidence>
<feature type="region of interest" description="Disordered" evidence="22">
    <location>
        <begin position="340"/>
        <end position="383"/>
    </location>
</feature>
<feature type="region of interest" description="Disordered" evidence="22">
    <location>
        <begin position="181"/>
        <end position="245"/>
    </location>
</feature>
<keyword evidence="24" id="KW-1185">Reference proteome</keyword>
<dbReference type="PANTHER" id="PTHR21502:SF5">
    <property type="entry name" value="CILIUM ASSEMBLY PROTEIN DZIP1"/>
    <property type="match status" value="1"/>
</dbReference>
<keyword evidence="10" id="KW-0862">Zinc</keyword>
<dbReference type="GO" id="GO:0007507">
    <property type="term" value="P:heart development"/>
    <property type="evidence" value="ECO:0007669"/>
    <property type="project" value="UniProtKB-ARBA"/>
</dbReference>
<evidence type="ECO:0000256" key="4">
    <source>
        <dbReference type="ARBA" id="ARBA00009131"/>
    </source>
</evidence>
<proteinExistence type="inferred from homology"/>
<accession>A0A6P6HVD9</accession>
<keyword evidence="8 20" id="KW-0863">Zinc-finger</keyword>
<dbReference type="InterPro" id="IPR051241">
    <property type="entry name" value="DZIP_RILPL"/>
</dbReference>
<dbReference type="PROSITE" id="PS00028">
    <property type="entry name" value="ZINC_FINGER_C2H2_1"/>
    <property type="match status" value="1"/>
</dbReference>
<comment type="function">
    <text evidence="16">Molecular adapter that recruits protein complexes required for cilium assembly and function to the cilium basal body. At the exit of mitosis, localizes to the basal body and ciliary base of the forming primary cilium where it recruits and activates RAB8A to direct vesicle-mediated transport of proteins to the cilium. Also recruits the BBSome, a complex involved in cilium biogenesis, by bridging it to PCM1 at the centriolar satellites of the cilium. It is also required for the recruitment to the cilium basal body of the intraflagellar transport (IFT) machinery as well as the ciliary appendage proteins CEP164 and NINEIN. Functions as a regulator of Hedgehog signaling both through its role in cilium assembly but also probably through its ability to retain GLI3 within the cytoplasm. It is involved in spermatogenesis through its role in organization of the basal body and assembly of the sperm flagellum. Also indirectly involved in heart development through its function in ciliogenesis.</text>
</comment>
<dbReference type="GO" id="GO:0005737">
    <property type="term" value="C:cytoplasm"/>
    <property type="evidence" value="ECO:0007669"/>
    <property type="project" value="UniProtKB-ARBA"/>
</dbReference>
<evidence type="ECO:0000256" key="2">
    <source>
        <dbReference type="ARBA" id="ARBA00004120"/>
    </source>
</evidence>
<dbReference type="Pfam" id="PF25977">
    <property type="entry name" value="DZIP1"/>
    <property type="match status" value="1"/>
</dbReference>
<keyword evidence="11 21" id="KW-0175">Coiled coil</keyword>
<comment type="subcellular location">
    <subcellularLocation>
        <location evidence="2">Cytoplasm</location>
        <location evidence="2">Cytoskeleton</location>
        <location evidence="2">Cilium basal body</location>
    </subcellularLocation>
    <subcellularLocation>
        <location evidence="1">Cytoplasm</location>
        <location evidence="1">Cytoskeleton</location>
        <location evidence="1">Microtubule organizing center</location>
        <location evidence="1">Centrosome</location>
        <location evidence="1">Centriole</location>
    </subcellularLocation>
    <subcellularLocation>
        <location evidence="3">Nucleus</location>
    </subcellularLocation>
</comment>
<feature type="region of interest" description="Disordered" evidence="22">
    <location>
        <begin position="1101"/>
        <end position="1169"/>
    </location>
</feature>
<reference evidence="25" key="1">
    <citation type="submission" date="2025-08" db="UniProtKB">
        <authorList>
            <consortium name="RefSeq"/>
        </authorList>
    </citation>
    <scope>IDENTIFICATION</scope>
    <source>
        <tissue evidence="25">Blood</tissue>
    </source>
</reference>
<evidence type="ECO:0000256" key="14">
    <source>
        <dbReference type="ARBA" id="ARBA00023242"/>
    </source>
</evidence>
<feature type="compositionally biased region" description="Gly residues" evidence="22">
    <location>
        <begin position="92"/>
        <end position="111"/>
    </location>
</feature>
<feature type="domain" description="C2H2-type" evidence="23">
    <location>
        <begin position="581"/>
        <end position="609"/>
    </location>
</feature>
<evidence type="ECO:0000256" key="12">
    <source>
        <dbReference type="ARBA" id="ARBA00023069"/>
    </source>
</evidence>
<dbReference type="SMART" id="SM00355">
    <property type="entry name" value="ZnF_C2H2"/>
    <property type="match status" value="1"/>
</dbReference>
<keyword evidence="12" id="KW-0969">Cilium</keyword>
<evidence type="ECO:0000256" key="10">
    <source>
        <dbReference type="ARBA" id="ARBA00022833"/>
    </source>
</evidence>
<dbReference type="GeneID" id="112860756"/>
<evidence type="ECO:0000256" key="6">
    <source>
        <dbReference type="ARBA" id="ARBA00022490"/>
    </source>
</evidence>
<feature type="coiled-coil region" evidence="21">
    <location>
        <begin position="618"/>
        <end position="645"/>
    </location>
</feature>
<evidence type="ECO:0000256" key="5">
    <source>
        <dbReference type="ARBA" id="ARBA00022473"/>
    </source>
</evidence>
<keyword evidence="6" id="KW-0963">Cytoplasm</keyword>
<dbReference type="Gene3D" id="3.30.160.60">
    <property type="entry name" value="Classic Zinc Finger"/>
    <property type="match status" value="1"/>
</dbReference>
<dbReference type="AlphaFoldDB" id="A0A6P6HVD9"/>
<name>A0A6P6HVD9_PUMCO</name>
<comment type="subunit">
    <text evidence="17">Interacts with DAZ1. Interacts with the BBSome; recruits the BBSome to centriolar satellites of the cilium. Interacts with PCM1; localizes DZIP1 and the associated BBSome to centriolar satellites. Interacts with RAB8A (GDP-bound inactive form); recruits RAB8A to the basal body of the cilium and prevents its inhibition by GDI2. Interacts with GDI2; negatively regulates the interaction of GDI2 with GDP-bound RAB8A. Interacts with GLI3; retains GLI3 within the cytoplasm. Interacts with CEP164. Interacts with IFT88.</text>
</comment>
<evidence type="ECO:0000256" key="1">
    <source>
        <dbReference type="ARBA" id="ARBA00004114"/>
    </source>
</evidence>
<feature type="compositionally biased region" description="Low complexity" evidence="22">
    <location>
        <begin position="1150"/>
        <end position="1161"/>
    </location>
</feature>
<dbReference type="FunFam" id="3.30.160.60:FF:001591">
    <property type="entry name" value="DAZ interacting zinc finger protein 1"/>
    <property type="match status" value="1"/>
</dbReference>
<evidence type="ECO:0000256" key="16">
    <source>
        <dbReference type="ARBA" id="ARBA00058102"/>
    </source>
</evidence>
<keyword evidence="15" id="KW-0966">Cell projection</keyword>
<dbReference type="CTD" id="22873"/>
<evidence type="ECO:0000313" key="24">
    <source>
        <dbReference type="Proteomes" id="UP000515131"/>
    </source>
</evidence>
<dbReference type="GO" id="GO:0005634">
    <property type="term" value="C:nucleus"/>
    <property type="evidence" value="ECO:0007669"/>
    <property type="project" value="UniProtKB-SubCell"/>
</dbReference>
<evidence type="ECO:0000256" key="21">
    <source>
        <dbReference type="SAM" id="Coils"/>
    </source>
</evidence>
<dbReference type="InterPro" id="IPR013087">
    <property type="entry name" value="Znf_C2H2_type"/>
</dbReference>
<keyword evidence="13" id="KW-0206">Cytoskeleton</keyword>
<dbReference type="InterPro" id="IPR032714">
    <property type="entry name" value="DZIP1_N"/>
</dbReference>
<sequence length="1169" mass="129559">MRRPSQVPGSPSAWSGGLGMDRRTAGFSEPATSSRESGNDLSGKNIPRQQQSAPRHHVSAPTAGLAERILVLRSRRARSRPAARGAGTPRGEAGGRSQRGGGRVGGGGSRGASGRESGKAPTAPGPPRCNLPKPDRLHPAPWKKEPARRLPLGCSSASAGPACASSASGVWAPSVAPVRLQRPAPAKERSTGVSRGPGCARRPWELAADRASRGPRSQGLRPLSPAASRGTADPAGKAAAAPTLSLPSNGWRRALAGAHLARPLSLRVQLAGPAVHQGLVAPRGAAAQPRDGGRRERESVPPSFLFRPSCDRDSTKGARMASSAALWAGVAAANRDGHLSPARLFPGPQWGRADQPSHSAPRAWAQSTGESLKRPETGPPPPRIPAEAAGLLPSMPFQKHVYYPLASGLEGPDAPAAAAAAGAATMACGPPSVASVPLPFFQFRPRLESVDWRRLSAIDVDKVAGAVDVLTLQENIMNITFCKLEDEKCPHCQSGVDPVLLKLIRLAQLTIEYLLHSQEFLTSQLHHLEERLRLSLADGEQSRKLLTKQAGEIKLLKEECKRRKKIISTQQLMIETKASYYQCHFCDKAFMNQAFLQSHIQRRHPEDSHLEYKKKAQTDKLQSEIDMLKEQLQLTKSQLEAAQHAHAVRFSKEYEMQKTKEEEFLKLFDRWKEEEKEKLVDEVEKVKEMFMKEFKELTSKNSALEYQLSEIQKSNMQIKSNIGTLKDAREFKEERPQYPQDFQNVMQLLDSQESKWTARVQALHQEHKKEKGRLLSHIEKLRTSMIDDLNASNVFYKKRIEDLGQRLQEQNELIITQRQQIKEFTSRPLNTVSEPKVTASAPQTLDAKSSLTMAHEQAFPSHILEPIEELSEEEKGRENEQKLNNHKIHLRKALKGNPSLNKEIRNMLEQSLLEKLETLGINADIRGISSDHFSRVLRTVESARHERERQIPNIQQIREFLEREVSCKIEERNLLSSDKYGASQMDTLSTGEIPKAVQLPPKSRQLIRQRPVFTDRTSVPKIKKNITEDHFPKKSSTLTFYVRTSIKTLTEKVEKTVSNHGSVNKPFGGINVAEAFIKKELKEDLKCTDVDDEDWDISSLEEEKSLGKKTGQEQKEPLPLKNEPNSTQVPNAWVASNLQGPKGEGLQDESSTLKSSLVTVTDWSDSSDV</sequence>
<gene>
    <name evidence="25" type="primary">DZIP1</name>
</gene>
<evidence type="ECO:0000256" key="7">
    <source>
        <dbReference type="ARBA" id="ARBA00022723"/>
    </source>
</evidence>
<keyword evidence="9" id="KW-0970">Cilium biogenesis/degradation</keyword>
<dbReference type="GO" id="GO:0034451">
    <property type="term" value="C:centriolar satellite"/>
    <property type="evidence" value="ECO:0007669"/>
    <property type="project" value="UniProtKB-ARBA"/>
</dbReference>
<feature type="region of interest" description="Disordered" evidence="22">
    <location>
        <begin position="1"/>
        <end position="168"/>
    </location>
</feature>